<reference evidence="2 3" key="1">
    <citation type="submission" date="2016-09" db="EMBL/GenBank/DDBJ databases">
        <title>The draft genome of Dichanthelium oligosanthes: A C3 panicoid grass species.</title>
        <authorList>
            <person name="Studer A.J."/>
            <person name="Schnable J.C."/>
            <person name="Brutnell T.P."/>
        </authorList>
    </citation>
    <scope>NUCLEOTIDE SEQUENCE [LARGE SCALE GENOMIC DNA]</scope>
    <source>
        <strain evidence="3">cv. Kellogg 1175</strain>
        <tissue evidence="2">Leaf</tissue>
    </source>
</reference>
<organism evidence="2 3">
    <name type="scientific">Dichanthelium oligosanthes</name>
    <dbReference type="NCBI Taxonomy" id="888268"/>
    <lineage>
        <taxon>Eukaryota</taxon>
        <taxon>Viridiplantae</taxon>
        <taxon>Streptophyta</taxon>
        <taxon>Embryophyta</taxon>
        <taxon>Tracheophyta</taxon>
        <taxon>Spermatophyta</taxon>
        <taxon>Magnoliopsida</taxon>
        <taxon>Liliopsida</taxon>
        <taxon>Poales</taxon>
        <taxon>Poaceae</taxon>
        <taxon>PACMAD clade</taxon>
        <taxon>Panicoideae</taxon>
        <taxon>Panicodae</taxon>
        <taxon>Paniceae</taxon>
        <taxon>Dichantheliinae</taxon>
        <taxon>Dichanthelium</taxon>
    </lineage>
</organism>
<keyword evidence="3" id="KW-1185">Reference proteome</keyword>
<name>A0A1E5V505_9POAL</name>
<sequence length="66" mass="7572">MANWHCVFHLLVLNLHQVDITAEGTKLKNGVHVDASFRAIICKFNKFKCKLVHSPTNVFLSNLYFV</sequence>
<feature type="signal peptide" evidence="1">
    <location>
        <begin position="1"/>
        <end position="22"/>
    </location>
</feature>
<dbReference type="AlphaFoldDB" id="A0A1E5V505"/>
<keyword evidence="1" id="KW-0732">Signal</keyword>
<protein>
    <submittedName>
        <fullName evidence="2">Uncharacterized protein</fullName>
    </submittedName>
</protein>
<evidence type="ECO:0000313" key="2">
    <source>
        <dbReference type="EMBL" id="OEL20232.1"/>
    </source>
</evidence>
<evidence type="ECO:0000313" key="3">
    <source>
        <dbReference type="Proteomes" id="UP000095767"/>
    </source>
</evidence>
<evidence type="ECO:0000256" key="1">
    <source>
        <dbReference type="SAM" id="SignalP"/>
    </source>
</evidence>
<dbReference type="Proteomes" id="UP000095767">
    <property type="component" value="Unassembled WGS sequence"/>
</dbReference>
<feature type="chain" id="PRO_5009187709" evidence="1">
    <location>
        <begin position="23"/>
        <end position="66"/>
    </location>
</feature>
<proteinExistence type="predicted"/>
<comment type="caution">
    <text evidence="2">The sequence shown here is derived from an EMBL/GenBank/DDBJ whole genome shotgun (WGS) entry which is preliminary data.</text>
</comment>
<dbReference type="EMBL" id="LWDX02051382">
    <property type="protein sequence ID" value="OEL20232.1"/>
    <property type="molecule type" value="Genomic_DNA"/>
</dbReference>
<gene>
    <name evidence="2" type="ORF">BAE44_0018747</name>
</gene>
<dbReference type="OrthoDB" id="10428178at2759"/>
<accession>A0A1E5V505</accession>